<protein>
    <submittedName>
        <fullName evidence="1">Flagellar export chaperone FliS</fullName>
    </submittedName>
</protein>
<dbReference type="EMBL" id="AKCV02000004">
    <property type="protein sequence ID" value="TMS59743.1"/>
    <property type="molecule type" value="Genomic_DNA"/>
</dbReference>
<keyword evidence="1" id="KW-0966">Cell projection</keyword>
<sequence>MLAAQRAMGAYAKVGLETSTMGASPHQLIQMLFEGARSALAIARRGVERRDLAEKGRAITRAMTIVGEGLRGSLDLARGGEIAANLDALYAYMEAELIAANLHNDAHRIDNVDGLLASLQSAWSEIARPAAAPLATPATSAMPAVAGA</sequence>
<accession>A0ACD3SV49</accession>
<keyword evidence="1" id="KW-0969">Cilium</keyword>
<reference evidence="1" key="1">
    <citation type="submission" date="2019-05" db="EMBL/GenBank/DDBJ databases">
        <title>Revised genome assembly of Burkholderiaceae (previously Ralstonia) sp. PBA.</title>
        <authorList>
            <person name="Gan H.M."/>
        </authorList>
    </citation>
    <scope>NUCLEOTIDE SEQUENCE</scope>
    <source>
        <strain evidence="1">PBA</strain>
    </source>
</reference>
<proteinExistence type="predicted"/>
<organism evidence="1 2">
    <name type="scientific">Imbroritus primus</name>
    <dbReference type="NCBI Taxonomy" id="3058603"/>
    <lineage>
        <taxon>Bacteria</taxon>
        <taxon>Pseudomonadati</taxon>
        <taxon>Pseudomonadota</taxon>
        <taxon>Betaproteobacteria</taxon>
        <taxon>Burkholderiales</taxon>
        <taxon>Burkholderiaceae</taxon>
        <taxon>Imbroritus</taxon>
    </lineage>
</organism>
<gene>
    <name evidence="1" type="primary">fliS</name>
    <name evidence="1" type="ORF">MW7_000935</name>
</gene>
<keyword evidence="2" id="KW-1185">Reference proteome</keyword>
<keyword evidence="1" id="KW-0282">Flagellum</keyword>
<evidence type="ECO:0000313" key="2">
    <source>
        <dbReference type="Proteomes" id="UP000004277"/>
    </source>
</evidence>
<comment type="caution">
    <text evidence="1">The sequence shown here is derived from an EMBL/GenBank/DDBJ whole genome shotgun (WGS) entry which is preliminary data.</text>
</comment>
<name>A0ACD3SV49_9BURK</name>
<dbReference type="Proteomes" id="UP000004277">
    <property type="component" value="Unassembled WGS sequence"/>
</dbReference>
<evidence type="ECO:0000313" key="1">
    <source>
        <dbReference type="EMBL" id="TMS59743.1"/>
    </source>
</evidence>